<evidence type="ECO:0000313" key="1">
    <source>
        <dbReference type="EMBL" id="CCH53898.1"/>
    </source>
</evidence>
<reference evidence="1 2" key="1">
    <citation type="journal article" date="2012" name="J. Bacteriol.">
        <title>Genome Sequence of the Filamentous Bacterium Fibrisoma limi BUZ 3T.</title>
        <authorList>
            <person name="Filippini M."/>
            <person name="Qi W."/>
            <person name="Jaenicke S."/>
            <person name="Goesmann A."/>
            <person name="Smits T.H."/>
            <person name="Bagheri H.C."/>
        </authorList>
    </citation>
    <scope>NUCLEOTIDE SEQUENCE [LARGE SCALE GENOMIC DNA]</scope>
    <source>
        <strain evidence="2">BUZ 3T</strain>
    </source>
</reference>
<gene>
    <name evidence="1" type="ORF">BN8_03030</name>
</gene>
<dbReference type="STRING" id="1185876.BN8_03030"/>
<evidence type="ECO:0000313" key="2">
    <source>
        <dbReference type="Proteomes" id="UP000009309"/>
    </source>
</evidence>
<dbReference type="Proteomes" id="UP000009309">
    <property type="component" value="Unassembled WGS sequence"/>
</dbReference>
<sequence>MGLAIFMHLFLFTGCTYGAIDSSTNIGTCLTNELNLPVQS</sequence>
<dbReference type="EMBL" id="CAIT01000006">
    <property type="protein sequence ID" value="CCH53898.1"/>
    <property type="molecule type" value="Genomic_DNA"/>
</dbReference>
<comment type="caution">
    <text evidence="1">The sequence shown here is derived from an EMBL/GenBank/DDBJ whole genome shotgun (WGS) entry which is preliminary data.</text>
</comment>
<accession>I2GJ23</accession>
<proteinExistence type="predicted"/>
<name>I2GJ23_9BACT</name>
<protein>
    <submittedName>
        <fullName evidence="1">Uncharacterized protein</fullName>
    </submittedName>
</protein>
<dbReference type="AlphaFoldDB" id="I2GJ23"/>
<organism evidence="1 2">
    <name type="scientific">Fibrisoma limi BUZ 3</name>
    <dbReference type="NCBI Taxonomy" id="1185876"/>
    <lineage>
        <taxon>Bacteria</taxon>
        <taxon>Pseudomonadati</taxon>
        <taxon>Bacteroidota</taxon>
        <taxon>Cytophagia</taxon>
        <taxon>Cytophagales</taxon>
        <taxon>Spirosomataceae</taxon>
        <taxon>Fibrisoma</taxon>
    </lineage>
</organism>
<keyword evidence="2" id="KW-1185">Reference proteome</keyword>